<keyword evidence="1" id="KW-0732">Signal</keyword>
<name>A0A420HKC7_9PEZI</name>
<feature type="signal peptide" evidence="1">
    <location>
        <begin position="1"/>
        <end position="24"/>
    </location>
</feature>
<comment type="caution">
    <text evidence="2">The sequence shown here is derived from an EMBL/GenBank/DDBJ whole genome shotgun (WGS) entry which is preliminary data.</text>
</comment>
<keyword evidence="3" id="KW-1185">Reference proteome</keyword>
<dbReference type="AlphaFoldDB" id="A0A420HKC7"/>
<dbReference type="STRING" id="212602.A0A420HKC7"/>
<organism evidence="2 3">
    <name type="scientific">Erysiphe neolycopersici</name>
    <dbReference type="NCBI Taxonomy" id="212602"/>
    <lineage>
        <taxon>Eukaryota</taxon>
        <taxon>Fungi</taxon>
        <taxon>Dikarya</taxon>
        <taxon>Ascomycota</taxon>
        <taxon>Pezizomycotina</taxon>
        <taxon>Leotiomycetes</taxon>
        <taxon>Erysiphales</taxon>
        <taxon>Erysiphaceae</taxon>
        <taxon>Erysiphe</taxon>
    </lineage>
</organism>
<evidence type="ECO:0000313" key="3">
    <source>
        <dbReference type="Proteomes" id="UP000286134"/>
    </source>
</evidence>
<dbReference type="Proteomes" id="UP000286134">
    <property type="component" value="Unassembled WGS sequence"/>
</dbReference>
<proteinExistence type="predicted"/>
<reference evidence="2 3" key="1">
    <citation type="journal article" date="2018" name="BMC Genomics">
        <title>Comparative genome analyses reveal sequence features reflecting distinct modes of host-adaptation between dicot and monocot powdery mildew.</title>
        <authorList>
            <person name="Wu Y."/>
            <person name="Ma X."/>
            <person name="Pan Z."/>
            <person name="Kale S.D."/>
            <person name="Song Y."/>
            <person name="King H."/>
            <person name="Zhang Q."/>
            <person name="Presley C."/>
            <person name="Deng X."/>
            <person name="Wei C.I."/>
            <person name="Xiao S."/>
        </authorList>
    </citation>
    <scope>NUCLEOTIDE SEQUENCE [LARGE SCALE GENOMIC DNA]</scope>
    <source>
        <strain evidence="2">UMSG2</strain>
    </source>
</reference>
<accession>A0A420HKC7</accession>
<evidence type="ECO:0000313" key="2">
    <source>
        <dbReference type="EMBL" id="RKF57863.1"/>
    </source>
</evidence>
<dbReference type="OrthoDB" id="3659168at2759"/>
<gene>
    <name evidence="2" type="ORF">OnM2_071016</name>
</gene>
<dbReference type="EMBL" id="MCFK01007145">
    <property type="protein sequence ID" value="RKF57863.1"/>
    <property type="molecule type" value="Genomic_DNA"/>
</dbReference>
<evidence type="ECO:0000256" key="1">
    <source>
        <dbReference type="SAM" id="SignalP"/>
    </source>
</evidence>
<sequence length="198" mass="22137">MIRLLRIFDIFYACIFFKLTNVRACKEALNRAADGAARSCAYPHATTINPSQSRGLDWLGLIVDKFERCWHACVEGFQARNPNHVPTASMTNLSPENGLTGADKHTHGFYLHSMRKNIARHPTGGAAQMLTRVIRHVVEVTGDTNIRLSQATQYARLHGIVGPDAEVMDSDLDVADQSEATVMALARAEYYRKFGWYP</sequence>
<protein>
    <submittedName>
        <fullName evidence="2">Uncharacterized protein</fullName>
    </submittedName>
</protein>
<feature type="chain" id="PRO_5019518651" evidence="1">
    <location>
        <begin position="25"/>
        <end position="198"/>
    </location>
</feature>